<dbReference type="EMBL" id="CP054051">
    <property type="protein sequence ID" value="QKJ26173.1"/>
    <property type="molecule type" value="Genomic_DNA"/>
</dbReference>
<proteinExistence type="predicted"/>
<evidence type="ECO:0008006" key="4">
    <source>
        <dbReference type="Google" id="ProtNLM"/>
    </source>
</evidence>
<evidence type="ECO:0000313" key="3">
    <source>
        <dbReference type="Proteomes" id="UP000509513"/>
    </source>
</evidence>
<feature type="coiled-coil region" evidence="1">
    <location>
        <begin position="264"/>
        <end position="298"/>
    </location>
</feature>
<reference evidence="2 3" key="1">
    <citation type="submission" date="2020-05" db="EMBL/GenBank/DDBJ databases">
        <title>Complete genome sequencing of Campylobacter and Arcobacter type strains.</title>
        <authorList>
            <person name="Miller W.G."/>
            <person name="Yee E."/>
        </authorList>
    </citation>
    <scope>NUCLEOTIDE SEQUENCE [LARGE SCALE GENOMIC DNA]</scope>
    <source>
        <strain evidence="2 3">LMG 21996</strain>
    </source>
</reference>
<dbReference type="RefSeq" id="WP_176325363.1">
    <property type="nucleotide sequence ID" value="NZ_CP054051.1"/>
</dbReference>
<dbReference type="KEGG" id="acib:ACBT_0189"/>
<evidence type="ECO:0000256" key="1">
    <source>
        <dbReference type="SAM" id="Coils"/>
    </source>
</evidence>
<dbReference type="Proteomes" id="UP000509513">
    <property type="component" value="Chromosome"/>
</dbReference>
<sequence>MAISSIHIENSQISALLHNLRILIPDYLININGKKINESRKYIKFKYVFTNKKNGEEIKTVFENVFINDLIKFAIEDYQKYNKQGKKLPSNAKLLKEAILNINENHNIDDLEKVKLELEKEFGYTITDINLHKDEGYIYTEEKNFVMGRDAYKNKEETSFIAELDFEENKFYEWFLDKNNDWVKGDEIVNYKMHYNYHAHFMIINYDFTKHRTIRNQLKDMSRMQSIVADTLKMTRGKCSSTVEAKRLGVEVEVSRKRLSIKDWKIQKRKERELEKKIETLEKEVEKYNSKDKENEITIQTLYEKIRELIKLVYHETELNEVTKKPLKNKEIVENQLKIINDKDKNIETLLFDNNLKDEIIIKLKTENKNLILSTQKDSLEKKISSIQNISSDYDELKKENLMLKKENQSLKENTKNILEVSNTKIKSLFRFKVFHNLVLKDRFEYLIENDEDWEYRCKDNRGVNKGLQICYDENINNELLKEEDFNNQESEENQESILNSLEDLKMNLEEKTIPIKEQEEAKELFQDNDNLLQI</sequence>
<gene>
    <name evidence="2" type="ORF">ACBT_0189</name>
</gene>
<evidence type="ECO:0000313" key="2">
    <source>
        <dbReference type="EMBL" id="QKJ26173.1"/>
    </source>
</evidence>
<feature type="coiled-coil region" evidence="1">
    <location>
        <begin position="380"/>
        <end position="414"/>
    </location>
</feature>
<protein>
    <recommendedName>
        <fullName evidence="4">Plasmid recombination enzyme</fullName>
    </recommendedName>
</protein>
<name>A0A7L5JLT5_9BACT</name>
<organism evidence="2 3">
    <name type="scientific">Aliarcobacter cibarius</name>
    <dbReference type="NCBI Taxonomy" id="255507"/>
    <lineage>
        <taxon>Bacteria</taxon>
        <taxon>Pseudomonadati</taxon>
        <taxon>Campylobacterota</taxon>
        <taxon>Epsilonproteobacteria</taxon>
        <taxon>Campylobacterales</taxon>
        <taxon>Arcobacteraceae</taxon>
        <taxon>Aliarcobacter</taxon>
    </lineage>
</organism>
<dbReference type="AlphaFoldDB" id="A0A7L5JLT5"/>
<accession>A0A7L5JLT5</accession>
<keyword evidence="1" id="KW-0175">Coiled coil</keyword>